<name>A0ACC2KZ32_PERAE</name>
<comment type="caution">
    <text evidence="1">The sequence shown here is derived from an EMBL/GenBank/DDBJ whole genome shotgun (WGS) entry which is preliminary data.</text>
</comment>
<evidence type="ECO:0000313" key="2">
    <source>
        <dbReference type="Proteomes" id="UP001234297"/>
    </source>
</evidence>
<reference evidence="1 2" key="1">
    <citation type="journal article" date="2022" name="Hortic Res">
        <title>A haplotype resolved chromosomal level avocado genome allows analysis of novel avocado genes.</title>
        <authorList>
            <person name="Nath O."/>
            <person name="Fletcher S.J."/>
            <person name="Hayward A."/>
            <person name="Shaw L.M."/>
            <person name="Masouleh A.K."/>
            <person name="Furtado A."/>
            <person name="Henry R.J."/>
            <person name="Mitter N."/>
        </authorList>
    </citation>
    <scope>NUCLEOTIDE SEQUENCE [LARGE SCALE GENOMIC DNA]</scope>
    <source>
        <strain evidence="2">cv. Hass</strain>
    </source>
</reference>
<organism evidence="1 2">
    <name type="scientific">Persea americana</name>
    <name type="common">Avocado</name>
    <dbReference type="NCBI Taxonomy" id="3435"/>
    <lineage>
        <taxon>Eukaryota</taxon>
        <taxon>Viridiplantae</taxon>
        <taxon>Streptophyta</taxon>
        <taxon>Embryophyta</taxon>
        <taxon>Tracheophyta</taxon>
        <taxon>Spermatophyta</taxon>
        <taxon>Magnoliopsida</taxon>
        <taxon>Magnoliidae</taxon>
        <taxon>Laurales</taxon>
        <taxon>Lauraceae</taxon>
        <taxon>Persea</taxon>
    </lineage>
</organism>
<protein>
    <submittedName>
        <fullName evidence="1">Uncharacterized protein</fullName>
    </submittedName>
</protein>
<proteinExistence type="predicted"/>
<dbReference type="Proteomes" id="UP001234297">
    <property type="component" value="Chromosome 6"/>
</dbReference>
<accession>A0ACC2KZ32</accession>
<keyword evidence="2" id="KW-1185">Reference proteome</keyword>
<sequence length="559" mass="63471">MQLHAQVIKQGNQENPLALSKLFTFSSLSISGSVTYARSIFDSLHNPNSYFSNTLLRAYAKSPDPNQALLFFIQLLHQHHHHPDRFTYPFLLQSCSHLHAACQGKQLHASIYKARLQEDRFIQNSLIHMYSTCGELNSAMLVFDQMPERDVVSWTSIIDGCVDSGYSTEALRLFERMEDTGVAPNDATAVSVLRACADVGAMSVGQKVHQIINQCELDSKPNVVTALIDMYSKCGCIDTARRLFDELVEKDVFAWTAMISGFASHGQSKDAIELFRQMQELNIRTDDRTITAVLSACRNAGWVSEGWEFFNSMEKNYKIQPKIQHYGCMVDLFSRAGHLNEAEELIKRMPIEPDAILWRTLIWACKIHGDIHRGERLMKQHLLKLDSIDCGSYVLLGNMYASAGKWHEKARVRGLMTQRRIEKSPGRSKIEVNGTIHEFVAGDSGHPEAERIYGKWDEIAEKLRLDGYQPKLSEVLLDIEDSDKASQLQHHSEKLAVAFGLISTNPESKILVVKNLRSCEDCHSAMKFVSKIFQREIIIRDRVRFHHFKNGACSCGDYW</sequence>
<dbReference type="EMBL" id="CM056814">
    <property type="protein sequence ID" value="KAJ8626053.1"/>
    <property type="molecule type" value="Genomic_DNA"/>
</dbReference>
<evidence type="ECO:0000313" key="1">
    <source>
        <dbReference type="EMBL" id="KAJ8626053.1"/>
    </source>
</evidence>
<gene>
    <name evidence="1" type="ORF">MRB53_019360</name>
</gene>